<dbReference type="Gene3D" id="3.40.50.10330">
    <property type="entry name" value="Probable inorganic polyphosphate/atp-NAD kinase, domain 1"/>
    <property type="match status" value="1"/>
</dbReference>
<comment type="caution">
    <text evidence="2">The sequence shown here is derived from an EMBL/GenBank/DDBJ whole genome shotgun (WGS) entry which is preliminary data.</text>
</comment>
<dbReference type="InterPro" id="IPR001206">
    <property type="entry name" value="Diacylglycerol_kinase_cat_dom"/>
</dbReference>
<dbReference type="GO" id="GO:0016020">
    <property type="term" value="C:membrane"/>
    <property type="evidence" value="ECO:0007669"/>
    <property type="project" value="TreeGrafter"/>
</dbReference>
<dbReference type="EMBL" id="JAGFBS010000057">
    <property type="protein sequence ID" value="KAG6370095.1"/>
    <property type="molecule type" value="Genomic_DNA"/>
</dbReference>
<organism evidence="2 3">
    <name type="scientific">Boletus reticuloceps</name>
    <dbReference type="NCBI Taxonomy" id="495285"/>
    <lineage>
        <taxon>Eukaryota</taxon>
        <taxon>Fungi</taxon>
        <taxon>Dikarya</taxon>
        <taxon>Basidiomycota</taxon>
        <taxon>Agaricomycotina</taxon>
        <taxon>Agaricomycetes</taxon>
        <taxon>Agaricomycetidae</taxon>
        <taxon>Boletales</taxon>
        <taxon>Boletineae</taxon>
        <taxon>Boletaceae</taxon>
        <taxon>Boletoideae</taxon>
        <taxon>Boletus</taxon>
    </lineage>
</organism>
<dbReference type="PANTHER" id="PTHR12358">
    <property type="entry name" value="SPHINGOSINE KINASE"/>
    <property type="match status" value="1"/>
</dbReference>
<sequence length="494" mass="53638">MDARRALVLEHSNGVATTLTLTDTSLTISTTTDTLKHQSFLFSSSTKPSHSEIPLHNVIAATVSGSTVEVSYLARTTKQRLHMKQVCGDVTEKDVPLATEWCTSITQLAYQGGNPSKSLKVLINPHGGPGKARQIFAQKVEPVLRAAGCTLDVSLTTRAGHAIDIVQNMALTYDALVVVSGDGLIHEVFNGLAKHAMPDKAFCIPVAQIPAGSGNGLSLNILGLLDGLDPCAAALNVLKGQPMKVDLFSFTQGNQRRISFMSQTVGLMADVDIETEHLRWMGDLRFVWGFLRGVVTRKTCKMELSMKVVEQDKSQMVDALYARRKSAAKGAAPALPAADITPVNDKQGDEVDSPGNWVTFEKPILWMVAGKGPYVSRSLMQFPVSHPDDGLIDISIQEIVGRKFLLDAMEGAEFGRSYWFSSNRYVKGSAYRAKPLTNSGVLMVDGEAFPFEEFQIAVLPRLGTLLSPYPHYAPDFKVVDAKGTMREATVTSLP</sequence>
<keyword evidence="2" id="KW-0418">Kinase</keyword>
<keyword evidence="2" id="KW-0808">Transferase</keyword>
<dbReference type="Pfam" id="PF00781">
    <property type="entry name" value="DAGK_cat"/>
    <property type="match status" value="1"/>
</dbReference>
<dbReference type="PROSITE" id="PS50146">
    <property type="entry name" value="DAGK"/>
    <property type="match status" value="1"/>
</dbReference>
<dbReference type="InterPro" id="IPR050187">
    <property type="entry name" value="Lipid_Phosphate_FormReg"/>
</dbReference>
<dbReference type="SMART" id="SM00046">
    <property type="entry name" value="DAGKc"/>
    <property type="match status" value="1"/>
</dbReference>
<keyword evidence="3" id="KW-1185">Reference proteome</keyword>
<dbReference type="InterPro" id="IPR017438">
    <property type="entry name" value="ATP-NAD_kinase_N"/>
</dbReference>
<proteinExistence type="predicted"/>
<dbReference type="Proteomes" id="UP000683000">
    <property type="component" value="Unassembled WGS sequence"/>
</dbReference>
<dbReference type="GO" id="GO:0005737">
    <property type="term" value="C:cytoplasm"/>
    <property type="evidence" value="ECO:0007669"/>
    <property type="project" value="TreeGrafter"/>
</dbReference>
<dbReference type="PANTHER" id="PTHR12358:SF31">
    <property type="entry name" value="ACYLGLYCEROL KINASE, MITOCHONDRIAL"/>
    <property type="match status" value="1"/>
</dbReference>
<dbReference type="OrthoDB" id="3853857at2759"/>
<name>A0A8I2YDZ3_9AGAM</name>
<evidence type="ECO:0000313" key="2">
    <source>
        <dbReference type="EMBL" id="KAG6370095.1"/>
    </source>
</evidence>
<gene>
    <name evidence="2" type="ORF">JVT61DRAFT_12501</name>
</gene>
<evidence type="ECO:0000313" key="3">
    <source>
        <dbReference type="Proteomes" id="UP000683000"/>
    </source>
</evidence>
<accession>A0A8I2YDZ3</accession>
<reference evidence="2" key="1">
    <citation type="submission" date="2021-03" db="EMBL/GenBank/DDBJ databases">
        <title>Evolutionary innovations through gain and loss of genes in the ectomycorrhizal Boletales.</title>
        <authorList>
            <person name="Wu G."/>
            <person name="Miyauchi S."/>
            <person name="Morin E."/>
            <person name="Yang Z.-L."/>
            <person name="Xu J."/>
            <person name="Martin F.M."/>
        </authorList>
    </citation>
    <scope>NUCLEOTIDE SEQUENCE</scope>
    <source>
        <strain evidence="2">BR01</strain>
    </source>
</reference>
<evidence type="ECO:0000259" key="1">
    <source>
        <dbReference type="PROSITE" id="PS50146"/>
    </source>
</evidence>
<dbReference type="GO" id="GO:0001727">
    <property type="term" value="F:lipid kinase activity"/>
    <property type="evidence" value="ECO:0007669"/>
    <property type="project" value="TreeGrafter"/>
</dbReference>
<dbReference type="InterPro" id="IPR016064">
    <property type="entry name" value="NAD/diacylglycerol_kinase_sf"/>
</dbReference>
<dbReference type="GO" id="GO:0046512">
    <property type="term" value="P:sphingosine biosynthetic process"/>
    <property type="evidence" value="ECO:0007669"/>
    <property type="project" value="TreeGrafter"/>
</dbReference>
<dbReference type="Pfam" id="PF24321">
    <property type="entry name" value="DUF7493"/>
    <property type="match status" value="1"/>
</dbReference>
<dbReference type="InterPro" id="IPR055916">
    <property type="entry name" value="DUF7493"/>
</dbReference>
<dbReference type="GO" id="GO:0016773">
    <property type="term" value="F:phosphotransferase activity, alcohol group as acceptor"/>
    <property type="evidence" value="ECO:0007669"/>
    <property type="project" value="UniProtKB-ARBA"/>
</dbReference>
<feature type="domain" description="DAGKc" evidence="1">
    <location>
        <begin position="114"/>
        <end position="254"/>
    </location>
</feature>
<dbReference type="Gene3D" id="2.60.200.40">
    <property type="match status" value="1"/>
</dbReference>
<dbReference type="SUPFAM" id="SSF111331">
    <property type="entry name" value="NAD kinase/diacylglycerol kinase-like"/>
    <property type="match status" value="1"/>
</dbReference>
<dbReference type="AlphaFoldDB" id="A0A8I2YDZ3"/>
<protein>
    <submittedName>
        <fullName evidence="2">ATP-NAD kinase-like domain-containing protein</fullName>
    </submittedName>
</protein>